<dbReference type="InterPro" id="IPR036680">
    <property type="entry name" value="SPOR-like_sf"/>
</dbReference>
<evidence type="ECO:0000259" key="2">
    <source>
        <dbReference type="PROSITE" id="PS51724"/>
    </source>
</evidence>
<comment type="caution">
    <text evidence="3">The sequence shown here is derived from an EMBL/GenBank/DDBJ whole genome shotgun (WGS) entry which is preliminary data.</text>
</comment>
<sequence>MTVRRFLPVLFCWVAVATPLFAAQSQYDAWRGQSVTWIRVGIKDPDTVQTLRSDSPLLVLEGDRVVQTIKPGGLFRVTSARIQRKGYRYWVHIHAAPKRQDVEVLQTKLEGLHPESAFKVVKQKDGYALRGGPYVKKQDAAAARDALVGEGYAKAEVVTSKTRYPLQWVNRFYDKFDLRAEKEVGLVHADPNQPIRYAGTAYRGVLRFRVSGGKIRIINELPMEVYLRGVVPTELGPNVFPELEALKAQAVAARTYALKNMGRFNRRGYDICDTPACQAYEGTLNEHPLSDQAVAETEGVVMYHGDTLIDALYTSTCGGLTDDVGNVFPGRNEPYLKSKSSYVAAYPSWTLPKKDPPKAVAALGGHLAAEALLYRLQPIDSDAALGAKQFQKYLEQLRWIYGDVPTYRGPEHVTVRAFWETLAQLPAVVSVMKHQFHPADSVRPLLGRDLDPGLQPLAAFLLRFEFVNNDEVARLDSEAPLLHNQAVALLLQLAHAWGPEPEWDRYTVTDVKNGVLYLQRGTRSKTLALANVRYYLSEHAEEWRFQSQPKLEKLDRVYLIDGPFPQNILRIQENYKVASVDRFSAYDVWVDKKSVEALEKRARRYVRGLRGIRDVKVLSRSAAGRVTELEFVADSGNRRVKGLNIRWSLGVRDNLIDLVPSYRNGRLVHLTVMGRGWGHGVGMSQVGAYGMAAQGWRFDQILTHYYDGVEVAAYVGKTKPDSGSP</sequence>
<dbReference type="Pfam" id="PF08486">
    <property type="entry name" value="SpoIID"/>
    <property type="match status" value="1"/>
</dbReference>
<dbReference type="GO" id="GO:0030288">
    <property type="term" value="C:outer membrane-bounded periplasmic space"/>
    <property type="evidence" value="ECO:0007669"/>
    <property type="project" value="TreeGrafter"/>
</dbReference>
<name>A0A8J7QD99_9BACT</name>
<dbReference type="RefSeq" id="WP_207861637.1">
    <property type="nucleotide sequence ID" value="NZ_JAFREP010000026.1"/>
</dbReference>
<evidence type="ECO:0000313" key="3">
    <source>
        <dbReference type="EMBL" id="MBO1321664.1"/>
    </source>
</evidence>
<dbReference type="GO" id="GO:0030435">
    <property type="term" value="P:sporulation resulting in formation of a cellular spore"/>
    <property type="evidence" value="ECO:0007669"/>
    <property type="project" value="InterPro"/>
</dbReference>
<evidence type="ECO:0000313" key="4">
    <source>
        <dbReference type="Proteomes" id="UP000664417"/>
    </source>
</evidence>
<dbReference type="GO" id="GO:0042834">
    <property type="term" value="F:peptidoglycan binding"/>
    <property type="evidence" value="ECO:0007669"/>
    <property type="project" value="InterPro"/>
</dbReference>
<gene>
    <name evidence="3" type="ORF">J3U88_24510</name>
</gene>
<dbReference type="InterPro" id="IPR013486">
    <property type="entry name" value="SpoIID/LytB"/>
</dbReference>
<dbReference type="PROSITE" id="PS51724">
    <property type="entry name" value="SPOR"/>
    <property type="match status" value="1"/>
</dbReference>
<protein>
    <submittedName>
        <fullName evidence="3">SpoIID/LytB domain-containing protein</fullName>
    </submittedName>
</protein>
<dbReference type="InterPro" id="IPR007730">
    <property type="entry name" value="SPOR-like_dom"/>
</dbReference>
<accession>A0A8J7QD99</accession>
<dbReference type="AlphaFoldDB" id="A0A8J7QD99"/>
<keyword evidence="1" id="KW-0732">Signal</keyword>
<reference evidence="3" key="1">
    <citation type="submission" date="2021-03" db="EMBL/GenBank/DDBJ databases">
        <authorList>
            <person name="Wang G."/>
        </authorList>
    </citation>
    <scope>NUCLEOTIDE SEQUENCE</scope>
    <source>
        <strain evidence="3">KCTC 12899</strain>
    </source>
</reference>
<feature type="chain" id="PRO_5035264879" evidence="1">
    <location>
        <begin position="23"/>
        <end position="725"/>
    </location>
</feature>
<proteinExistence type="predicted"/>
<dbReference type="Proteomes" id="UP000664417">
    <property type="component" value="Unassembled WGS sequence"/>
</dbReference>
<dbReference type="SUPFAM" id="SSF110997">
    <property type="entry name" value="Sporulation related repeat"/>
    <property type="match status" value="1"/>
</dbReference>
<evidence type="ECO:0000256" key="1">
    <source>
        <dbReference type="SAM" id="SignalP"/>
    </source>
</evidence>
<dbReference type="PANTHER" id="PTHR30032">
    <property type="entry name" value="N-ACETYLMURAMOYL-L-ALANINE AMIDASE-RELATED"/>
    <property type="match status" value="1"/>
</dbReference>
<feature type="domain" description="SPOR" evidence="2">
    <location>
        <begin position="83"/>
        <end position="160"/>
    </location>
</feature>
<dbReference type="InterPro" id="IPR013693">
    <property type="entry name" value="SpoIID/LytB_N"/>
</dbReference>
<keyword evidence="4" id="KW-1185">Reference proteome</keyword>
<dbReference type="NCBIfam" id="TIGR02669">
    <property type="entry name" value="SpoIID_LytB"/>
    <property type="match status" value="1"/>
</dbReference>
<dbReference type="EMBL" id="JAFREP010000026">
    <property type="protein sequence ID" value="MBO1321664.1"/>
    <property type="molecule type" value="Genomic_DNA"/>
</dbReference>
<dbReference type="InterPro" id="IPR051922">
    <property type="entry name" value="Bact_Sporulation_Assoc"/>
</dbReference>
<feature type="signal peptide" evidence="1">
    <location>
        <begin position="1"/>
        <end position="22"/>
    </location>
</feature>
<dbReference type="PANTHER" id="PTHR30032:SF4">
    <property type="entry name" value="AMIDASE ENHANCER"/>
    <property type="match status" value="1"/>
</dbReference>
<organism evidence="3 4">
    <name type="scientific">Acanthopleuribacter pedis</name>
    <dbReference type="NCBI Taxonomy" id="442870"/>
    <lineage>
        <taxon>Bacteria</taxon>
        <taxon>Pseudomonadati</taxon>
        <taxon>Acidobacteriota</taxon>
        <taxon>Holophagae</taxon>
        <taxon>Acanthopleuribacterales</taxon>
        <taxon>Acanthopleuribacteraceae</taxon>
        <taxon>Acanthopleuribacter</taxon>
    </lineage>
</organism>